<proteinExistence type="predicted"/>
<dbReference type="Gene3D" id="1.10.10.10">
    <property type="entry name" value="Winged helix-like DNA-binding domain superfamily/Winged helix DNA-binding domain"/>
    <property type="match status" value="1"/>
</dbReference>
<name>A0A0F9H342_9ZZZZ</name>
<evidence type="ECO:0000256" key="4">
    <source>
        <dbReference type="ARBA" id="ARBA00022917"/>
    </source>
</evidence>
<dbReference type="GO" id="GO:0004812">
    <property type="term" value="F:aminoacyl-tRNA ligase activity"/>
    <property type="evidence" value="ECO:0007669"/>
    <property type="project" value="InterPro"/>
</dbReference>
<dbReference type="EMBL" id="LAZR01016224">
    <property type="protein sequence ID" value="KKM05435.1"/>
    <property type="molecule type" value="Genomic_DNA"/>
</dbReference>
<sequence length="223" mass="24844">MFRELEDLFQSPTIKPTFEIVHVILALFIFGDNRDGIGRYRLEKELLIGSGTAKSLIKKLNEKTKFITTFDKNKRKGHILTKNGLAFLNKIKKAIPLINEGDSLLFKEIIIKPEKDSTYFCLVKNAINKIANGIAQRDAAIKIDGSGATCLVFDGKNLIFPSKSFSVKEGNLISLETKVQTYFESELLKEDLNLVKDDLIVIGSGDNPQKARLATLNAALTLL</sequence>
<evidence type="ECO:0000313" key="6">
    <source>
        <dbReference type="EMBL" id="KKM05435.1"/>
    </source>
</evidence>
<keyword evidence="1" id="KW-0436">Ligase</keyword>
<reference evidence="6" key="1">
    <citation type="journal article" date="2015" name="Nature">
        <title>Complex archaea that bridge the gap between prokaryotes and eukaryotes.</title>
        <authorList>
            <person name="Spang A."/>
            <person name="Saw J.H."/>
            <person name="Jorgensen S.L."/>
            <person name="Zaremba-Niedzwiedzka K."/>
            <person name="Martijn J."/>
            <person name="Lind A.E."/>
            <person name="van Eijk R."/>
            <person name="Schleper C."/>
            <person name="Guy L."/>
            <person name="Ettema T.J."/>
        </authorList>
    </citation>
    <scope>NUCLEOTIDE SEQUENCE</scope>
</reference>
<keyword evidence="3" id="KW-0067">ATP-binding</keyword>
<dbReference type="InterPro" id="IPR029349">
    <property type="entry name" value="DUF4443"/>
</dbReference>
<evidence type="ECO:0000256" key="1">
    <source>
        <dbReference type="ARBA" id="ARBA00022598"/>
    </source>
</evidence>
<gene>
    <name evidence="6" type="ORF">LCGC14_1754150</name>
</gene>
<dbReference type="SUPFAM" id="SSF55261">
    <property type="entry name" value="GAD domain-like"/>
    <property type="match status" value="1"/>
</dbReference>
<dbReference type="Gene3D" id="3.30.1360.30">
    <property type="entry name" value="GAD-like domain"/>
    <property type="match status" value="1"/>
</dbReference>
<dbReference type="GO" id="GO:0006412">
    <property type="term" value="P:translation"/>
    <property type="evidence" value="ECO:0007669"/>
    <property type="project" value="UniProtKB-KW"/>
</dbReference>
<accession>A0A0F9H342</accession>
<evidence type="ECO:0000256" key="2">
    <source>
        <dbReference type="ARBA" id="ARBA00022741"/>
    </source>
</evidence>
<keyword evidence="2" id="KW-0547">Nucleotide-binding</keyword>
<dbReference type="InterPro" id="IPR036388">
    <property type="entry name" value="WH-like_DNA-bd_sf"/>
</dbReference>
<evidence type="ECO:0000259" key="5">
    <source>
        <dbReference type="Pfam" id="PF14544"/>
    </source>
</evidence>
<protein>
    <recommendedName>
        <fullName evidence="5">DUF4443 domain-containing protein</fullName>
    </recommendedName>
</protein>
<organism evidence="6">
    <name type="scientific">marine sediment metagenome</name>
    <dbReference type="NCBI Taxonomy" id="412755"/>
    <lineage>
        <taxon>unclassified sequences</taxon>
        <taxon>metagenomes</taxon>
        <taxon>ecological metagenomes</taxon>
    </lineage>
</organism>
<feature type="domain" description="DUF4443" evidence="5">
    <location>
        <begin position="120"/>
        <end position="222"/>
    </location>
</feature>
<comment type="caution">
    <text evidence="6">The sequence shown here is derived from an EMBL/GenBank/DDBJ whole genome shotgun (WGS) entry which is preliminary data.</text>
</comment>
<dbReference type="GO" id="GO:0005737">
    <property type="term" value="C:cytoplasm"/>
    <property type="evidence" value="ECO:0007669"/>
    <property type="project" value="InterPro"/>
</dbReference>
<evidence type="ECO:0000256" key="3">
    <source>
        <dbReference type="ARBA" id="ARBA00022840"/>
    </source>
</evidence>
<dbReference type="AlphaFoldDB" id="A0A0F9H342"/>
<dbReference type="InterPro" id="IPR004115">
    <property type="entry name" value="GAD-like_sf"/>
</dbReference>
<dbReference type="Pfam" id="PF14544">
    <property type="entry name" value="DUF4443"/>
    <property type="match status" value="1"/>
</dbReference>
<dbReference type="GO" id="GO:0005524">
    <property type="term" value="F:ATP binding"/>
    <property type="evidence" value="ECO:0007669"/>
    <property type="project" value="UniProtKB-KW"/>
</dbReference>
<keyword evidence="4" id="KW-0648">Protein biosynthesis</keyword>